<name>A0A0A8YAY7_ARUDO</name>
<dbReference type="AlphaFoldDB" id="A0A0A8YAY7"/>
<reference evidence="1" key="1">
    <citation type="submission" date="2014-09" db="EMBL/GenBank/DDBJ databases">
        <authorList>
            <person name="Magalhaes I.L.F."/>
            <person name="Oliveira U."/>
            <person name="Santos F.R."/>
            <person name="Vidigal T.H.D.A."/>
            <person name="Brescovit A.D."/>
            <person name="Santos A.J."/>
        </authorList>
    </citation>
    <scope>NUCLEOTIDE SEQUENCE</scope>
    <source>
        <tissue evidence="1">Shoot tissue taken approximately 20 cm above the soil surface</tissue>
    </source>
</reference>
<evidence type="ECO:0000313" key="1">
    <source>
        <dbReference type="EMBL" id="JAD23131.1"/>
    </source>
</evidence>
<organism evidence="1">
    <name type="scientific">Arundo donax</name>
    <name type="common">Giant reed</name>
    <name type="synonym">Donax arundinaceus</name>
    <dbReference type="NCBI Taxonomy" id="35708"/>
    <lineage>
        <taxon>Eukaryota</taxon>
        <taxon>Viridiplantae</taxon>
        <taxon>Streptophyta</taxon>
        <taxon>Embryophyta</taxon>
        <taxon>Tracheophyta</taxon>
        <taxon>Spermatophyta</taxon>
        <taxon>Magnoliopsida</taxon>
        <taxon>Liliopsida</taxon>
        <taxon>Poales</taxon>
        <taxon>Poaceae</taxon>
        <taxon>PACMAD clade</taxon>
        <taxon>Arundinoideae</taxon>
        <taxon>Arundineae</taxon>
        <taxon>Arundo</taxon>
    </lineage>
</organism>
<dbReference type="EMBL" id="GBRH01274764">
    <property type="protein sequence ID" value="JAD23131.1"/>
    <property type="molecule type" value="Transcribed_RNA"/>
</dbReference>
<reference evidence="1" key="2">
    <citation type="journal article" date="2015" name="Data Brief">
        <title>Shoot transcriptome of the giant reed, Arundo donax.</title>
        <authorList>
            <person name="Barrero R.A."/>
            <person name="Guerrero F.D."/>
            <person name="Moolhuijzen P."/>
            <person name="Goolsby J.A."/>
            <person name="Tidwell J."/>
            <person name="Bellgard S.E."/>
            <person name="Bellgard M.I."/>
        </authorList>
    </citation>
    <scope>NUCLEOTIDE SEQUENCE</scope>
    <source>
        <tissue evidence="1">Shoot tissue taken approximately 20 cm above the soil surface</tissue>
    </source>
</reference>
<accession>A0A0A8YAY7</accession>
<protein>
    <submittedName>
        <fullName evidence="1">Uncharacterized protein</fullName>
    </submittedName>
</protein>
<sequence length="28" mass="3100">MHCMRICLCKCLPQIASNNDDLGHLAAK</sequence>
<proteinExistence type="predicted"/>